<protein>
    <submittedName>
        <fullName evidence="3">Nucleotidyltransferase family protein</fullName>
    </submittedName>
</protein>
<evidence type="ECO:0000259" key="2">
    <source>
        <dbReference type="Pfam" id="PF12804"/>
    </source>
</evidence>
<dbReference type="EMBL" id="VAUO01000001">
    <property type="protein sequence ID" value="TLP65212.1"/>
    <property type="molecule type" value="Genomic_DNA"/>
</dbReference>
<dbReference type="SUPFAM" id="SSF53448">
    <property type="entry name" value="Nucleotide-diphospho-sugar transferases"/>
    <property type="match status" value="1"/>
</dbReference>
<dbReference type="RefSeq" id="WP_138217835.1">
    <property type="nucleotide sequence ID" value="NZ_VAUO01000001.1"/>
</dbReference>
<proteinExistence type="predicted"/>
<sequence>MTVVALVLAAGQGSRFGSDKRRACLADGRSLLQHSVARALAVFDEVRVVLRPGETAAQLGLPDSCRVVIGTQAMLGMGHSMAAGVASLADSPAQAVAIVLGDMPWIQQNTLRELLALANPGAIVVARHQGRNGHPVLFGRELWPALARLAGDEGARSVLQRYPERVRVLQTEDAGVLQDVDTPGALDSVTSA</sequence>
<keyword evidence="3" id="KW-0808">Transferase</keyword>
<accession>A0A5R8ZHG6</accession>
<dbReference type="OrthoDB" id="5298023at2"/>
<dbReference type="InterPro" id="IPR025877">
    <property type="entry name" value="MobA-like_NTP_Trfase"/>
</dbReference>
<dbReference type="PANTHER" id="PTHR43777">
    <property type="entry name" value="MOLYBDENUM COFACTOR CYTIDYLYLTRANSFERASE"/>
    <property type="match status" value="1"/>
</dbReference>
<keyword evidence="1" id="KW-0460">Magnesium</keyword>
<comment type="caution">
    <text evidence="3">The sequence shown here is derived from an EMBL/GenBank/DDBJ whole genome shotgun (WGS) entry which is preliminary data.</text>
</comment>
<organism evidence="3 4">
    <name type="scientific">Pseudomonas mosselii</name>
    <dbReference type="NCBI Taxonomy" id="78327"/>
    <lineage>
        <taxon>Bacteria</taxon>
        <taxon>Pseudomonadati</taxon>
        <taxon>Pseudomonadota</taxon>
        <taxon>Gammaproteobacteria</taxon>
        <taxon>Pseudomonadales</taxon>
        <taxon>Pseudomonadaceae</taxon>
        <taxon>Pseudomonas</taxon>
    </lineage>
</organism>
<feature type="domain" description="MobA-like NTP transferase" evidence="2">
    <location>
        <begin position="5"/>
        <end position="164"/>
    </location>
</feature>
<dbReference type="Gene3D" id="3.90.550.10">
    <property type="entry name" value="Spore Coat Polysaccharide Biosynthesis Protein SpsA, Chain A"/>
    <property type="match status" value="1"/>
</dbReference>
<evidence type="ECO:0000313" key="4">
    <source>
        <dbReference type="Proteomes" id="UP000309819"/>
    </source>
</evidence>
<dbReference type="CDD" id="cd04182">
    <property type="entry name" value="GT_2_like_f"/>
    <property type="match status" value="1"/>
</dbReference>
<dbReference type="AlphaFoldDB" id="A0A5R8ZHG6"/>
<gene>
    <name evidence="3" type="ORF">FEM01_03295</name>
</gene>
<name>A0A5R8ZHG6_9PSED</name>
<dbReference type="Pfam" id="PF12804">
    <property type="entry name" value="NTP_transf_3"/>
    <property type="match status" value="1"/>
</dbReference>
<keyword evidence="4" id="KW-1185">Reference proteome</keyword>
<dbReference type="GO" id="GO:0016779">
    <property type="term" value="F:nucleotidyltransferase activity"/>
    <property type="evidence" value="ECO:0007669"/>
    <property type="project" value="UniProtKB-ARBA"/>
</dbReference>
<evidence type="ECO:0000256" key="1">
    <source>
        <dbReference type="ARBA" id="ARBA00022842"/>
    </source>
</evidence>
<dbReference type="PANTHER" id="PTHR43777:SF1">
    <property type="entry name" value="MOLYBDENUM COFACTOR CYTIDYLYLTRANSFERASE"/>
    <property type="match status" value="1"/>
</dbReference>
<dbReference type="Proteomes" id="UP000309819">
    <property type="component" value="Unassembled WGS sequence"/>
</dbReference>
<evidence type="ECO:0000313" key="3">
    <source>
        <dbReference type="EMBL" id="TLP65212.1"/>
    </source>
</evidence>
<reference evidence="3 4" key="1">
    <citation type="submission" date="2019-05" db="EMBL/GenBank/DDBJ databases">
        <title>Pseudomonas sp. SC006 isolated from lettuce that can produce HBGAs.</title>
        <authorList>
            <person name="Wang D."/>
            <person name="Liao N."/>
            <person name="Liu D."/>
            <person name="Zhang Z."/>
            <person name="Zou S."/>
        </authorList>
    </citation>
    <scope>NUCLEOTIDE SEQUENCE [LARGE SCALE GENOMIC DNA]</scope>
    <source>
        <strain evidence="3 4">SC006</strain>
    </source>
</reference>
<dbReference type="InterPro" id="IPR029044">
    <property type="entry name" value="Nucleotide-diphossugar_trans"/>
</dbReference>